<accession>A0A4Q7M6J3</accession>
<organism evidence="1 2">
    <name type="scientific">Xylanimonas ulmi</name>
    <dbReference type="NCBI Taxonomy" id="228973"/>
    <lineage>
        <taxon>Bacteria</taxon>
        <taxon>Bacillati</taxon>
        <taxon>Actinomycetota</taxon>
        <taxon>Actinomycetes</taxon>
        <taxon>Micrococcales</taxon>
        <taxon>Promicromonosporaceae</taxon>
        <taxon>Xylanimonas</taxon>
    </lineage>
</organism>
<dbReference type="RefSeq" id="WP_130415516.1">
    <property type="nucleotide sequence ID" value="NZ_SGWX01000001.1"/>
</dbReference>
<evidence type="ECO:0000313" key="1">
    <source>
        <dbReference type="EMBL" id="RZS62228.1"/>
    </source>
</evidence>
<protein>
    <submittedName>
        <fullName evidence="1">Uncharacterized protein</fullName>
    </submittedName>
</protein>
<dbReference type="AlphaFoldDB" id="A0A4Q7M6J3"/>
<proteinExistence type="predicted"/>
<gene>
    <name evidence="1" type="ORF">EV386_2552</name>
</gene>
<dbReference type="EMBL" id="SGWX01000001">
    <property type="protein sequence ID" value="RZS62228.1"/>
    <property type="molecule type" value="Genomic_DNA"/>
</dbReference>
<evidence type="ECO:0000313" key="2">
    <source>
        <dbReference type="Proteomes" id="UP000293852"/>
    </source>
</evidence>
<reference evidence="1 2" key="1">
    <citation type="submission" date="2019-02" db="EMBL/GenBank/DDBJ databases">
        <title>Sequencing the genomes of 1000 actinobacteria strains.</title>
        <authorList>
            <person name="Klenk H.-P."/>
        </authorList>
    </citation>
    <scope>NUCLEOTIDE SEQUENCE [LARGE SCALE GENOMIC DNA]</scope>
    <source>
        <strain evidence="1 2">DSM 16932</strain>
    </source>
</reference>
<keyword evidence="2" id="KW-1185">Reference proteome</keyword>
<dbReference type="Proteomes" id="UP000293852">
    <property type="component" value="Unassembled WGS sequence"/>
</dbReference>
<name>A0A4Q7M6J3_9MICO</name>
<dbReference type="OrthoDB" id="9805134at2"/>
<comment type="caution">
    <text evidence="1">The sequence shown here is derived from an EMBL/GenBank/DDBJ whole genome shotgun (WGS) entry which is preliminary data.</text>
</comment>
<sequence>MPASPSLAEITRDLHVGDRTTLRDLDLPELPGFTRVTLTKASENAFTVDTLVQFTAERLNELLTAACGLDVDFAPTWIADNHEALHAHMERRNKARWLPSPVDGQAAQVRITVTGVPASTPALGVGDHLYGDPNVRAFLDDHHRGSLWRDLAAATGLPIAETREQSPADVAQLIVADRGPEPPHPSGPAA</sequence>